<dbReference type="PROSITE" id="PS51352">
    <property type="entry name" value="THIOREDOXIN_2"/>
    <property type="match status" value="1"/>
</dbReference>
<keyword evidence="4" id="KW-1015">Disulfide bond</keyword>
<protein>
    <recommendedName>
        <fullName evidence="6">Thioredoxin</fullName>
    </recommendedName>
</protein>
<dbReference type="RefSeq" id="WP_376848766.1">
    <property type="nucleotide sequence ID" value="NZ_JBHSMF010000002.1"/>
</dbReference>
<evidence type="ECO:0000256" key="6">
    <source>
        <dbReference type="NCBIfam" id="TIGR01068"/>
    </source>
</evidence>
<proteinExistence type="inferred from homology"/>
<comment type="similarity">
    <text evidence="1">Belongs to the thioredoxin family.</text>
</comment>
<evidence type="ECO:0000313" key="9">
    <source>
        <dbReference type="Proteomes" id="UP001596037"/>
    </source>
</evidence>
<dbReference type="NCBIfam" id="TIGR01068">
    <property type="entry name" value="thioredoxin"/>
    <property type="match status" value="1"/>
</dbReference>
<evidence type="ECO:0000256" key="1">
    <source>
        <dbReference type="ARBA" id="ARBA00008987"/>
    </source>
</evidence>
<dbReference type="SUPFAM" id="SSF52833">
    <property type="entry name" value="Thioredoxin-like"/>
    <property type="match status" value="1"/>
</dbReference>
<dbReference type="CDD" id="cd02947">
    <property type="entry name" value="TRX_family"/>
    <property type="match status" value="1"/>
</dbReference>
<dbReference type="Pfam" id="PF14559">
    <property type="entry name" value="TPR_19"/>
    <property type="match status" value="1"/>
</dbReference>
<evidence type="ECO:0000256" key="3">
    <source>
        <dbReference type="ARBA" id="ARBA00022982"/>
    </source>
</evidence>
<keyword evidence="9" id="KW-1185">Reference proteome</keyword>
<evidence type="ECO:0000256" key="4">
    <source>
        <dbReference type="ARBA" id="ARBA00023157"/>
    </source>
</evidence>
<dbReference type="Gene3D" id="3.40.30.10">
    <property type="entry name" value="Glutaredoxin"/>
    <property type="match status" value="1"/>
</dbReference>
<dbReference type="PROSITE" id="PS00194">
    <property type="entry name" value="THIOREDOXIN_1"/>
    <property type="match status" value="1"/>
</dbReference>
<evidence type="ECO:0000313" key="8">
    <source>
        <dbReference type="EMBL" id="MFC5496757.1"/>
    </source>
</evidence>
<dbReference type="InterPro" id="IPR036249">
    <property type="entry name" value="Thioredoxin-like_sf"/>
</dbReference>
<dbReference type="PRINTS" id="PR00421">
    <property type="entry name" value="THIOREDOXIN"/>
</dbReference>
<name>A0ABW0NCM1_9BURK</name>
<dbReference type="InterPro" id="IPR013766">
    <property type="entry name" value="Thioredoxin_domain"/>
</dbReference>
<dbReference type="InterPro" id="IPR011990">
    <property type="entry name" value="TPR-like_helical_dom_sf"/>
</dbReference>
<dbReference type="Proteomes" id="UP001596037">
    <property type="component" value="Unassembled WGS sequence"/>
</dbReference>
<organism evidence="8 9">
    <name type="scientific">Caenimonas terrae</name>
    <dbReference type="NCBI Taxonomy" id="696074"/>
    <lineage>
        <taxon>Bacteria</taxon>
        <taxon>Pseudomonadati</taxon>
        <taxon>Pseudomonadota</taxon>
        <taxon>Betaproteobacteria</taxon>
        <taxon>Burkholderiales</taxon>
        <taxon>Comamonadaceae</taxon>
        <taxon>Caenimonas</taxon>
    </lineage>
</organism>
<evidence type="ECO:0000256" key="5">
    <source>
        <dbReference type="ARBA" id="ARBA00023284"/>
    </source>
</evidence>
<sequence>MIDVTLENFETEVIAASMTQPVLVDFWAPWCGPCKVIGPLLEKLEVAYRGGFKLVKIDSDQEQQLSAAFGIKSIPTVILLMNGQPVDGFMGALPEGKIREFLDKHVQPGTDAEDEAAEEEAPLAPGDAIERLSQACAAAPDNDDARFEYVRALLLAGRNDDAKVAFAPAIARTGLVRRLDSLQRLMDAIDFADSGKVTLADADARIAANKRDFGARYDKARLLMAGQRWTPAMDELLEILMRDKTWNEDLARKTYIAALDIMEPVRAKVADGQIAPDDPTVASYRRRLSSVVLS</sequence>
<keyword evidence="5" id="KW-0676">Redox-active center</keyword>
<comment type="caution">
    <text evidence="8">The sequence shown here is derived from an EMBL/GenBank/DDBJ whole genome shotgun (WGS) entry which is preliminary data.</text>
</comment>
<evidence type="ECO:0000256" key="2">
    <source>
        <dbReference type="ARBA" id="ARBA00022448"/>
    </source>
</evidence>
<dbReference type="EMBL" id="JBHSMF010000002">
    <property type="protein sequence ID" value="MFC5496757.1"/>
    <property type="molecule type" value="Genomic_DNA"/>
</dbReference>
<gene>
    <name evidence="8" type="primary">trxA</name>
    <name evidence="8" type="ORF">ACFPOE_04350</name>
</gene>
<dbReference type="PANTHER" id="PTHR45663">
    <property type="entry name" value="GEO12009P1"/>
    <property type="match status" value="1"/>
</dbReference>
<keyword evidence="3" id="KW-0249">Electron transport</keyword>
<dbReference type="InterPro" id="IPR005746">
    <property type="entry name" value="Thioredoxin"/>
</dbReference>
<feature type="domain" description="Thioredoxin" evidence="7">
    <location>
        <begin position="1"/>
        <end position="107"/>
    </location>
</feature>
<dbReference type="Pfam" id="PF14561">
    <property type="entry name" value="TPR_20"/>
    <property type="match status" value="1"/>
</dbReference>
<dbReference type="PANTHER" id="PTHR45663:SF11">
    <property type="entry name" value="GEO12009P1"/>
    <property type="match status" value="1"/>
</dbReference>
<dbReference type="Pfam" id="PF00085">
    <property type="entry name" value="Thioredoxin"/>
    <property type="match status" value="1"/>
</dbReference>
<keyword evidence="2" id="KW-0813">Transport</keyword>
<reference evidence="9" key="1">
    <citation type="journal article" date="2019" name="Int. J. Syst. Evol. Microbiol.">
        <title>The Global Catalogue of Microorganisms (GCM) 10K type strain sequencing project: providing services to taxonomists for standard genome sequencing and annotation.</title>
        <authorList>
            <consortium name="The Broad Institute Genomics Platform"/>
            <consortium name="The Broad Institute Genome Sequencing Center for Infectious Disease"/>
            <person name="Wu L."/>
            <person name="Ma J."/>
        </authorList>
    </citation>
    <scope>NUCLEOTIDE SEQUENCE [LARGE SCALE GENOMIC DNA]</scope>
    <source>
        <strain evidence="9">CCUG 57401</strain>
    </source>
</reference>
<dbReference type="Gene3D" id="1.25.40.10">
    <property type="entry name" value="Tetratricopeptide repeat domain"/>
    <property type="match status" value="1"/>
</dbReference>
<dbReference type="InterPro" id="IPR017937">
    <property type="entry name" value="Thioredoxin_CS"/>
</dbReference>
<evidence type="ECO:0000259" key="7">
    <source>
        <dbReference type="PROSITE" id="PS51352"/>
    </source>
</evidence>
<accession>A0ABW0NCM1</accession>